<dbReference type="InterPro" id="IPR036388">
    <property type="entry name" value="WH-like_DNA-bd_sf"/>
</dbReference>
<feature type="region of interest" description="Disordered" evidence="2">
    <location>
        <begin position="451"/>
        <end position="477"/>
    </location>
</feature>
<feature type="compositionally biased region" description="Basic and acidic residues" evidence="2">
    <location>
        <begin position="704"/>
        <end position="714"/>
    </location>
</feature>
<organism evidence="5 6">
    <name type="scientific">Aphidius gifuensis</name>
    <name type="common">Parasitoid wasp</name>
    <dbReference type="NCBI Taxonomy" id="684658"/>
    <lineage>
        <taxon>Eukaryota</taxon>
        <taxon>Metazoa</taxon>
        <taxon>Ecdysozoa</taxon>
        <taxon>Arthropoda</taxon>
        <taxon>Hexapoda</taxon>
        <taxon>Insecta</taxon>
        <taxon>Pterygota</taxon>
        <taxon>Neoptera</taxon>
        <taxon>Endopterygota</taxon>
        <taxon>Hymenoptera</taxon>
        <taxon>Apocrita</taxon>
        <taxon>Ichneumonoidea</taxon>
        <taxon>Braconidae</taxon>
        <taxon>Aphidiinae</taxon>
        <taxon>Aphidius</taxon>
    </lineage>
</organism>
<dbReference type="Proteomes" id="UP000639338">
    <property type="component" value="Unassembled WGS sequence"/>
</dbReference>
<dbReference type="SUPFAM" id="SSF48097">
    <property type="entry name" value="Regulator of G-protein signaling, RGS"/>
    <property type="match status" value="1"/>
</dbReference>
<dbReference type="InterPro" id="IPR040759">
    <property type="entry name" value="RGS_DHEX"/>
</dbReference>
<dbReference type="GO" id="GO:0005096">
    <property type="term" value="F:GTPase activator activity"/>
    <property type="evidence" value="ECO:0007669"/>
    <property type="project" value="TreeGrafter"/>
</dbReference>
<evidence type="ECO:0000313" key="6">
    <source>
        <dbReference type="Proteomes" id="UP000639338"/>
    </source>
</evidence>
<evidence type="ECO:0000259" key="3">
    <source>
        <dbReference type="PROSITE" id="PS50132"/>
    </source>
</evidence>
<evidence type="ECO:0008006" key="7">
    <source>
        <dbReference type="Google" id="ProtNLM"/>
    </source>
</evidence>
<keyword evidence="6" id="KW-1185">Reference proteome</keyword>
<reference evidence="5 6" key="1">
    <citation type="submission" date="2020-08" db="EMBL/GenBank/DDBJ databases">
        <title>Aphidius gifuensis genome sequencing and assembly.</title>
        <authorList>
            <person name="Du Z."/>
        </authorList>
    </citation>
    <scope>NUCLEOTIDE SEQUENCE [LARGE SCALE GENOMIC DNA]</scope>
    <source>
        <strain evidence="5">YNYX2018</strain>
        <tissue evidence="5">Adults</tissue>
    </source>
</reference>
<dbReference type="InterPro" id="IPR036305">
    <property type="entry name" value="RGS_sf"/>
</dbReference>
<sequence>MEARSSQKPQEKVPRVHRPYAFDKMEGLVRNMQDLENGVPVRSQKQFLTSIPSAFMGYDLIEWLIDRLQIDETEAVHLANQLVQYGYFFPVNDSKNLIFKDDSSLYRFQTPYYWPWQHRTPDNVEYAIYLAKRTLRNKQRHALEDYETEALNSLRKNLSNKWELIHMQAEEQVRLAKDLKKLDKVVSDSQERAFWRVYRPPPGFSSSLEIVPVPTRARPGGQTPVRKKTLSDMKREVELQRNSLTRTRIKVSVAIENLETYFKTYVEYDSMIVPPQPSNPWITDDHIFWQLNSPLVDVPTEKRVKRWGLSMEEIMSDPTGLLEFTNYLRKEYSHENIRFWMAVKDLKHCHQAHIPDKVNEIFREFLAPGAPCEINIDGKTMEKVHQEMKNPSRFTFDSAAEHVYTLLLKKDCYPRFIRSDHYRSLIAAGIQPLQKKRFFVFGGQTKKKITSTSITSSNLQHGNASTSNRRRGSDRSLSGSAHELAVCGFRDITTIPRVPHSHSQSNLTNIPYRDAAGAGTLATLRPMDDVCPWDDVQETSNITEQDVVAKTSSTTDEQINSPNRRIINERSSCTSRKNSTQLDSCSSSSDLSLAITEVSDGLKNTIGHQHLTSIATTNITKNYSLRSTVRVKLSNTTRASTYTCDYPSPQQSFEHPVLQLDVGRCVPEESENWSIEESASEGEGMKAPLISISAIASHSTGDSVESKKSEKFSVESETLQTESKMTKVSDSVEDKEIDDSREEAQVVPVWKPEVHNQEKPVDNDVSFAMASVPQEQRDNNVNEVCPWEDEENCTVEKPYVKTYATLGYL</sequence>
<dbReference type="InterPro" id="IPR044926">
    <property type="entry name" value="RGS_subdomain_2"/>
</dbReference>
<dbReference type="PANTHER" id="PTHR45746">
    <property type="entry name" value="LP21163P"/>
    <property type="match status" value="1"/>
</dbReference>
<dbReference type="GO" id="GO:0007186">
    <property type="term" value="P:G protein-coupled receptor signaling pathway"/>
    <property type="evidence" value="ECO:0007669"/>
    <property type="project" value="InterPro"/>
</dbReference>
<evidence type="ECO:0000256" key="1">
    <source>
        <dbReference type="ARBA" id="ARBA00022700"/>
    </source>
</evidence>
<feature type="compositionally biased region" description="Basic and acidic residues" evidence="2">
    <location>
        <begin position="724"/>
        <end position="734"/>
    </location>
</feature>
<dbReference type="GO" id="GO:0005886">
    <property type="term" value="C:plasma membrane"/>
    <property type="evidence" value="ECO:0007669"/>
    <property type="project" value="TreeGrafter"/>
</dbReference>
<dbReference type="SUPFAM" id="SSF46785">
    <property type="entry name" value="Winged helix' DNA-binding domain"/>
    <property type="match status" value="1"/>
</dbReference>
<dbReference type="SUPFAM" id="SSF48670">
    <property type="entry name" value="Transducin (heterotrimeric G protein), gamma chain"/>
    <property type="match status" value="1"/>
</dbReference>
<dbReference type="InterPro" id="IPR047016">
    <property type="entry name" value="RGS6/7/9/11"/>
</dbReference>
<dbReference type="InterPro" id="IPR034483">
    <property type="entry name" value="RGS_Egl-10"/>
</dbReference>
<proteinExistence type="predicted"/>
<protein>
    <recommendedName>
        <fullName evidence="7">Regulator of G-protein signaling</fullName>
    </recommendedName>
</protein>
<dbReference type="OrthoDB" id="196547at2759"/>
<dbReference type="Pfam" id="PF00615">
    <property type="entry name" value="RGS"/>
    <property type="match status" value="1"/>
</dbReference>
<name>A0A835CPK0_APHGI</name>
<dbReference type="InterPro" id="IPR000591">
    <property type="entry name" value="DEP_dom"/>
</dbReference>
<dbReference type="SMART" id="SM00224">
    <property type="entry name" value="GGL"/>
    <property type="match status" value="1"/>
</dbReference>
<dbReference type="SMART" id="SM00049">
    <property type="entry name" value="DEP"/>
    <property type="match status" value="1"/>
</dbReference>
<dbReference type="GO" id="GO:0035556">
    <property type="term" value="P:intracellular signal transduction"/>
    <property type="evidence" value="ECO:0007669"/>
    <property type="project" value="InterPro"/>
</dbReference>
<dbReference type="InterPro" id="IPR036390">
    <property type="entry name" value="WH_DNA-bd_sf"/>
</dbReference>
<feature type="domain" description="RGS" evidence="3">
    <location>
        <begin position="310"/>
        <end position="426"/>
    </location>
</feature>
<dbReference type="GO" id="GO:0008277">
    <property type="term" value="P:regulation of G protein-coupled receptor signaling pathway"/>
    <property type="evidence" value="ECO:0007669"/>
    <property type="project" value="InterPro"/>
</dbReference>
<dbReference type="FunFam" id="1.10.167.10:FF:000001">
    <property type="entry name" value="Putative regulator of g-protein signaling 12"/>
    <property type="match status" value="1"/>
</dbReference>
<dbReference type="InterPro" id="IPR016137">
    <property type="entry name" value="RGS"/>
</dbReference>
<dbReference type="SMART" id="SM01224">
    <property type="entry name" value="G_gamma"/>
    <property type="match status" value="1"/>
</dbReference>
<feature type="region of interest" description="Disordered" evidence="2">
    <location>
        <begin position="698"/>
        <end position="744"/>
    </location>
</feature>
<dbReference type="CDD" id="cd00068">
    <property type="entry name" value="GGL"/>
    <property type="match status" value="1"/>
</dbReference>
<accession>A0A835CPK0</accession>
<keyword evidence="1" id="KW-0734">Signal transduction inhibitor</keyword>
<dbReference type="AlphaFoldDB" id="A0A835CPK0"/>
<dbReference type="CDD" id="cd04450">
    <property type="entry name" value="DEP_RGS7-like"/>
    <property type="match status" value="1"/>
</dbReference>
<dbReference type="GO" id="GO:0043005">
    <property type="term" value="C:neuron projection"/>
    <property type="evidence" value="ECO:0007669"/>
    <property type="project" value="TreeGrafter"/>
</dbReference>
<dbReference type="Gene3D" id="1.10.167.10">
    <property type="entry name" value="Regulator of G-protein Signalling 4, domain 2"/>
    <property type="match status" value="1"/>
</dbReference>
<dbReference type="SMART" id="SM00315">
    <property type="entry name" value="RGS"/>
    <property type="match status" value="1"/>
</dbReference>
<dbReference type="Pfam" id="PF00631">
    <property type="entry name" value="G-gamma"/>
    <property type="match status" value="1"/>
</dbReference>
<dbReference type="GO" id="GO:0009968">
    <property type="term" value="P:negative regulation of signal transduction"/>
    <property type="evidence" value="ECO:0007669"/>
    <property type="project" value="UniProtKB-KW"/>
</dbReference>
<comment type="caution">
    <text evidence="5">The sequence shown here is derived from an EMBL/GenBank/DDBJ whole genome shotgun (WGS) entry which is preliminary data.</text>
</comment>
<dbReference type="Gene3D" id="1.10.1240.60">
    <property type="match status" value="1"/>
</dbReference>
<dbReference type="PROSITE" id="PS50186">
    <property type="entry name" value="DEP"/>
    <property type="match status" value="1"/>
</dbReference>
<evidence type="ECO:0000313" key="5">
    <source>
        <dbReference type="EMBL" id="KAF7989253.1"/>
    </source>
</evidence>
<dbReference type="EMBL" id="JACMRX010000005">
    <property type="protein sequence ID" value="KAF7989253.1"/>
    <property type="molecule type" value="Genomic_DNA"/>
</dbReference>
<dbReference type="Pfam" id="PF18148">
    <property type="entry name" value="RGS_DHEX"/>
    <property type="match status" value="1"/>
</dbReference>
<dbReference type="GO" id="GO:0005737">
    <property type="term" value="C:cytoplasm"/>
    <property type="evidence" value="ECO:0007669"/>
    <property type="project" value="TreeGrafter"/>
</dbReference>
<dbReference type="PRINTS" id="PR01301">
    <property type="entry name" value="RGSPROTEIN"/>
</dbReference>
<evidence type="ECO:0000256" key="2">
    <source>
        <dbReference type="SAM" id="MobiDB-lite"/>
    </source>
</evidence>
<feature type="domain" description="DEP" evidence="4">
    <location>
        <begin position="35"/>
        <end position="110"/>
    </location>
</feature>
<dbReference type="Gene3D" id="1.10.10.10">
    <property type="entry name" value="Winged helix-like DNA-binding domain superfamily/Winged helix DNA-binding domain"/>
    <property type="match status" value="1"/>
</dbReference>
<dbReference type="InterPro" id="IPR036284">
    <property type="entry name" value="GGL_sf"/>
</dbReference>
<evidence type="ECO:0000259" key="4">
    <source>
        <dbReference type="PROSITE" id="PS50186"/>
    </source>
</evidence>
<dbReference type="Gene3D" id="4.10.260.10">
    <property type="entry name" value="Transducin (heterotrimeric G protein), gamma chain"/>
    <property type="match status" value="1"/>
</dbReference>
<dbReference type="InterPro" id="IPR015898">
    <property type="entry name" value="G-protein_gamma-like_dom"/>
</dbReference>
<dbReference type="PANTHER" id="PTHR45746:SF5">
    <property type="entry name" value="REGULATOR OF G-PROTEIN SIGNALING 7"/>
    <property type="match status" value="1"/>
</dbReference>
<dbReference type="CDD" id="cd08705">
    <property type="entry name" value="RGS_R7-like"/>
    <property type="match status" value="1"/>
</dbReference>
<gene>
    <name evidence="5" type="ORF">HCN44_007850</name>
</gene>
<dbReference type="Pfam" id="PF00610">
    <property type="entry name" value="DEP"/>
    <property type="match status" value="1"/>
</dbReference>
<dbReference type="InterPro" id="IPR047017">
    <property type="entry name" value="RGS6/7/9/11_DHEX_sf"/>
</dbReference>
<dbReference type="PROSITE" id="PS50132">
    <property type="entry name" value="RGS"/>
    <property type="match status" value="1"/>
</dbReference>